<reference evidence="11" key="2">
    <citation type="submission" date="2025-08" db="UniProtKB">
        <authorList>
            <consortium name="RefSeq"/>
        </authorList>
    </citation>
    <scope>IDENTIFICATION</scope>
    <source>
        <tissue evidence="11">Leaves</tissue>
    </source>
</reference>
<protein>
    <recommendedName>
        <fullName evidence="7">Non-structural maintenance of chromosomes element 4</fullName>
    </recommendedName>
</protein>
<name>A0ABM4X836_COFAR</name>
<sequence>MTRRDGSVDQNTDQSTEHSTDRRQSEAFRREIRAGYHAIHNRINVGRDEIASADSPMFKTILEDVEKLHQQVVKPREQVADAQVMLNLTTTLLTSTESLGLGAFTPANFVSSLKRQFAEDSQRIQSGNSSNSISWKAIGRAAAHVFKQGIGCRTMIGPMELMFKPQKCTVVRRHRRLIEKEKPKEVNSEEETQNDMIVAVMFGALKRNNPVKLDNLILNRHSFAQTVENLFALSFLVRDGRVFMEVDENGSHLVSPRNAPVRRSVVSGEVKYSHFIFRLDFADWKLMMDSVPRGEELMPHRKYVDDPADEELEVELETKNVQLLLDTPPPPGVSQEKCELKGFEMGESSRKRRQLLPEMTETGRASNPKCRRKLL</sequence>
<dbReference type="Proteomes" id="UP001652660">
    <property type="component" value="Chromosome 1c"/>
</dbReference>
<accession>A0ABM4X836</accession>
<keyword evidence="10" id="KW-1185">Reference proteome</keyword>
<feature type="region of interest" description="Disordered" evidence="8">
    <location>
        <begin position="1"/>
        <end position="27"/>
    </location>
</feature>
<evidence type="ECO:0000256" key="6">
    <source>
        <dbReference type="ARBA" id="ARBA00023242"/>
    </source>
</evidence>
<comment type="subunit">
    <text evidence="7">Component of the SMC5-SMC6 complex.</text>
</comment>
<evidence type="ECO:0000256" key="2">
    <source>
        <dbReference type="ARBA" id="ARBA00008997"/>
    </source>
</evidence>
<keyword evidence="5 7" id="KW-0234">DNA repair</keyword>
<proteinExistence type="inferred from homology"/>
<evidence type="ECO:0000256" key="7">
    <source>
        <dbReference type="RuleBase" id="RU365071"/>
    </source>
</evidence>
<dbReference type="Pfam" id="PF08743">
    <property type="entry name" value="Nse4_C"/>
    <property type="match status" value="1"/>
</dbReference>
<evidence type="ECO:0000259" key="9">
    <source>
        <dbReference type="Pfam" id="PF08743"/>
    </source>
</evidence>
<evidence type="ECO:0000256" key="4">
    <source>
        <dbReference type="ARBA" id="ARBA00023172"/>
    </source>
</evidence>
<dbReference type="InterPro" id="IPR027786">
    <property type="entry name" value="Nse4/EID"/>
</dbReference>
<keyword evidence="4 7" id="KW-0233">DNA recombination</keyword>
<dbReference type="PANTHER" id="PTHR16140:SF0">
    <property type="entry name" value="NON-STRUCTURAL MAINTENANCE OF CHROMOSOMES ELEMENT 4"/>
    <property type="match status" value="1"/>
</dbReference>
<dbReference type="RefSeq" id="XP_071940206.1">
    <property type="nucleotide sequence ID" value="XM_072084105.1"/>
</dbReference>
<gene>
    <name evidence="11" type="primary">LOC113736702</name>
</gene>
<feature type="domain" description="Non-structural maintenance of chromosome element 4 C-terminal" evidence="9">
    <location>
        <begin position="210"/>
        <end position="298"/>
    </location>
</feature>
<reference evidence="10" key="1">
    <citation type="journal article" date="2025" name="Foods">
        <title>Unveiling the Microbial Signatures of Arabica Coffee Cherries: Insights into Ripeness Specific Diversity, Functional Traits, and Implications for Quality and Safety.</title>
        <authorList>
            <consortium name="RefSeq"/>
            <person name="Tenea G.N."/>
            <person name="Cifuentes V."/>
            <person name="Reyes P."/>
            <person name="Cevallos-Vallejos M."/>
        </authorList>
    </citation>
    <scope>NUCLEOTIDE SEQUENCE [LARGE SCALE GENOMIC DNA]</scope>
</reference>
<comment type="subcellular location">
    <subcellularLocation>
        <location evidence="1 7">Nucleus</location>
    </subcellularLocation>
</comment>
<dbReference type="PANTHER" id="PTHR16140">
    <property type="entry name" value="NON-STRUCTURAL MAINTENANCE OF CHROMOSOMES ELEMENT 4"/>
    <property type="match status" value="1"/>
</dbReference>
<dbReference type="InterPro" id="IPR014854">
    <property type="entry name" value="Nse4_C"/>
</dbReference>
<evidence type="ECO:0000256" key="5">
    <source>
        <dbReference type="ARBA" id="ARBA00023204"/>
    </source>
</evidence>
<keyword evidence="3 7" id="KW-0227">DNA damage</keyword>
<comment type="similarity">
    <text evidence="2 7">Belongs to the NSE4 family.</text>
</comment>
<feature type="region of interest" description="Disordered" evidence="8">
    <location>
        <begin position="343"/>
        <end position="375"/>
    </location>
</feature>
<evidence type="ECO:0000256" key="3">
    <source>
        <dbReference type="ARBA" id="ARBA00022763"/>
    </source>
</evidence>
<organism evidence="10 11">
    <name type="scientific">Coffea arabica</name>
    <name type="common">Arabian coffee</name>
    <dbReference type="NCBI Taxonomy" id="13443"/>
    <lineage>
        <taxon>Eukaryota</taxon>
        <taxon>Viridiplantae</taxon>
        <taxon>Streptophyta</taxon>
        <taxon>Embryophyta</taxon>
        <taxon>Tracheophyta</taxon>
        <taxon>Spermatophyta</taxon>
        <taxon>Magnoliopsida</taxon>
        <taxon>eudicotyledons</taxon>
        <taxon>Gunneridae</taxon>
        <taxon>Pentapetalae</taxon>
        <taxon>asterids</taxon>
        <taxon>lamiids</taxon>
        <taxon>Gentianales</taxon>
        <taxon>Rubiaceae</taxon>
        <taxon>Ixoroideae</taxon>
        <taxon>Gardenieae complex</taxon>
        <taxon>Bertiereae - Coffeeae clade</taxon>
        <taxon>Coffeeae</taxon>
        <taxon>Coffea</taxon>
    </lineage>
</organism>
<dbReference type="GeneID" id="113736702"/>
<keyword evidence="6 7" id="KW-0539">Nucleus</keyword>
<evidence type="ECO:0000313" key="10">
    <source>
        <dbReference type="Proteomes" id="UP001652660"/>
    </source>
</evidence>
<evidence type="ECO:0000313" key="11">
    <source>
        <dbReference type="RefSeq" id="XP_071940206.1"/>
    </source>
</evidence>
<evidence type="ECO:0000256" key="8">
    <source>
        <dbReference type="SAM" id="MobiDB-lite"/>
    </source>
</evidence>
<feature type="compositionally biased region" description="Basic and acidic residues" evidence="8">
    <location>
        <begin position="15"/>
        <end position="27"/>
    </location>
</feature>
<evidence type="ECO:0000256" key="1">
    <source>
        <dbReference type="ARBA" id="ARBA00004123"/>
    </source>
</evidence>
<comment type="function">
    <text evidence="7">Component of the SMC5-SMC6 complex, that promotes sister chromatid alignment after DNA damage and facilitates double-stranded DNA breaks (DSBs) repair via homologous recombination between sister chromatids.</text>
</comment>